<dbReference type="Proteomes" id="UP000053562">
    <property type="component" value="Unassembled WGS sequence"/>
</dbReference>
<dbReference type="EMBL" id="KQ234376">
    <property type="protein sequence ID" value="KMZ77889.1"/>
    <property type="molecule type" value="Genomic_DNA"/>
</dbReference>
<evidence type="ECO:0000313" key="2">
    <source>
        <dbReference type="Proteomes" id="UP000053562"/>
    </source>
</evidence>
<organism evidence="1 2">
    <name type="scientific">Plasmodium vivax India VII</name>
    <dbReference type="NCBI Taxonomy" id="1077284"/>
    <lineage>
        <taxon>Eukaryota</taxon>
        <taxon>Sar</taxon>
        <taxon>Alveolata</taxon>
        <taxon>Apicomplexa</taxon>
        <taxon>Aconoidasida</taxon>
        <taxon>Haemosporida</taxon>
        <taxon>Plasmodiidae</taxon>
        <taxon>Plasmodium</taxon>
        <taxon>Plasmodium (Plasmodium)</taxon>
    </lineage>
</organism>
<proteinExistence type="predicted"/>
<evidence type="ECO:0000313" key="1">
    <source>
        <dbReference type="EMBL" id="KMZ77889.1"/>
    </source>
</evidence>
<sequence>MSEKKEGALPDEVKELLECLKEGSPKFQQHLAQLKEYLQKDRIANTNGLVEYILQNIHARDFQRNACFFLADVVVYIQSVNKIPKKYELDCVDAGLTLHNHEERQIWVDESYNEVYPHYRILIQDDKLRRFNTKDYRKDLIRTCTKNVNYLQIMYVLSRNVSPRNGYVLFNNILHKSEISYRYKLLALEYFAHAVNKIALERAKYIAQMLPLVLGKFYSLEGKPYCNDNVTSIDVLISMCKFATVLCDESIKTQEDDKQDVALHSIIAFIMKVISYHHAELPINKNIERMIRYIHYDHLEYPKCVEIYSKLSSNVYLERREKMVKDCLSALIWRLSIINTNISRILENVNILMPNAKACALENSTLEISILCYLIFVEKINDFCFPKIYSELYLFNLMIRNSYNLLLCIPEADEDAKQNLLIKAYHLICLCAFLSNVIQRRDGAVFYNIYNFRWRPLEFLQTVHRTIHDNKTFKTYSKTVYNAVCIIMRNFKWDILYSLYYKLLNESLPDYARSLIASFLKDEMHKQMVRVVKRVEATKQEFQKNEDFEKLLNQAVHTQRNKSPTQDAAPPLGDTTQLAKIKELAEEINKLGVQVKNIIYMLVSEESVLLNVDAITVVLNMIKMILLNKNLKPFYHFVVNVEQPSACFLQSKIRHFHTQIKLEKAILEREKKEDANSIFYTNMNGDSRSRGPDQEEVNYQNTDISMNELEIVVMLLGDVEASIDGMKARVEKIEVPQG</sequence>
<protein>
    <submittedName>
        <fullName evidence="1">Uncharacterized protein</fullName>
    </submittedName>
</protein>
<reference evidence="1 2" key="1">
    <citation type="submission" date="2011-08" db="EMBL/GenBank/DDBJ databases">
        <title>The Genome Sequence of Plasmodium vivax India VII.</title>
        <authorList>
            <consortium name="The Broad Institute Genome Sequencing Platform"/>
            <consortium name="The Broad Institute Genome Sequencing Center for Infectious Disease"/>
            <person name="Neafsey D."/>
            <person name="Carlton J."/>
            <person name="Barnwell J."/>
            <person name="Collins W."/>
            <person name="Escalante A."/>
            <person name="Mullikin J."/>
            <person name="Saul A."/>
            <person name="Guigo R."/>
            <person name="Camara F."/>
            <person name="Young S.K."/>
            <person name="Zeng Q."/>
            <person name="Gargeya S."/>
            <person name="Fitzgerald M."/>
            <person name="Haas B."/>
            <person name="Abouelleil A."/>
            <person name="Alvarado L."/>
            <person name="Arachchi H.M."/>
            <person name="Berlin A."/>
            <person name="Brown A."/>
            <person name="Chapman S.B."/>
            <person name="Chen Z."/>
            <person name="Dunbar C."/>
            <person name="Freedman E."/>
            <person name="Gearin G."/>
            <person name="Gellesch M."/>
            <person name="Goldberg J."/>
            <person name="Griggs A."/>
            <person name="Gujja S."/>
            <person name="Heiman D."/>
            <person name="Howarth C."/>
            <person name="Larson L."/>
            <person name="Lui A."/>
            <person name="MacDonald P.J.P."/>
            <person name="Montmayeur A."/>
            <person name="Murphy C."/>
            <person name="Neiman D."/>
            <person name="Pearson M."/>
            <person name="Priest M."/>
            <person name="Roberts A."/>
            <person name="Saif S."/>
            <person name="Shea T."/>
            <person name="Shenoy N."/>
            <person name="Sisk P."/>
            <person name="Stolte C."/>
            <person name="Sykes S."/>
            <person name="Wortman J."/>
            <person name="Nusbaum C."/>
            <person name="Birren B."/>
        </authorList>
    </citation>
    <scope>NUCLEOTIDE SEQUENCE [LARGE SCALE GENOMIC DNA]</scope>
    <source>
        <strain evidence="1 2">India VII</strain>
    </source>
</reference>
<name>A0A0J9S537_PLAVI</name>
<dbReference type="OrthoDB" id="375413at2759"/>
<gene>
    <name evidence="1" type="ORF">PVIIG_00576</name>
</gene>
<accession>A0A0J9S537</accession>
<dbReference type="AlphaFoldDB" id="A0A0J9S537"/>